<dbReference type="Pfam" id="PF04069">
    <property type="entry name" value="OpuAC"/>
    <property type="match status" value="1"/>
</dbReference>
<proteinExistence type="predicted"/>
<gene>
    <name evidence="4" type="ORF">UFOPK2656_02976</name>
    <name evidence="5" type="ORF">UFOPK3267_00954</name>
    <name evidence="6" type="ORF">UFOPK3651_03157</name>
    <name evidence="7" type="ORF">UFOPK3931_00740</name>
    <name evidence="3" type="ORF">UFOPK4189_02826</name>
</gene>
<accession>A0A6J6T5L8</accession>
<dbReference type="EMBL" id="CAEZYF010000027">
    <property type="protein sequence ID" value="CAB4742187.1"/>
    <property type="molecule type" value="Genomic_DNA"/>
</dbReference>
<evidence type="ECO:0000313" key="6">
    <source>
        <dbReference type="EMBL" id="CAB4955641.1"/>
    </source>
</evidence>
<reference evidence="4" key="1">
    <citation type="submission" date="2020-05" db="EMBL/GenBank/DDBJ databases">
        <authorList>
            <person name="Chiriac C."/>
            <person name="Salcher M."/>
            <person name="Ghai R."/>
            <person name="Kavagutti S V."/>
        </authorList>
    </citation>
    <scope>NUCLEOTIDE SEQUENCE</scope>
</reference>
<dbReference type="EMBL" id="CAFBOL010000012">
    <property type="protein sequence ID" value="CAB4979974.1"/>
    <property type="molecule type" value="Genomic_DNA"/>
</dbReference>
<dbReference type="Gene3D" id="3.40.190.10">
    <property type="entry name" value="Periplasmic binding protein-like II"/>
    <property type="match status" value="1"/>
</dbReference>
<dbReference type="EMBL" id="CAFBIY010000040">
    <property type="protein sequence ID" value="CAB4849595.1"/>
    <property type="molecule type" value="Genomic_DNA"/>
</dbReference>
<evidence type="ECO:0000256" key="1">
    <source>
        <dbReference type="SAM" id="MobiDB-lite"/>
    </source>
</evidence>
<dbReference type="EMBL" id="CAFBMT010000030">
    <property type="protein sequence ID" value="CAB4955641.1"/>
    <property type="molecule type" value="Genomic_DNA"/>
</dbReference>
<dbReference type="SUPFAM" id="SSF53850">
    <property type="entry name" value="Periplasmic binding protein-like II"/>
    <property type="match status" value="2"/>
</dbReference>
<dbReference type="Gene3D" id="3.40.190.120">
    <property type="entry name" value="Osmoprotection protein (prox), domain 2"/>
    <property type="match status" value="1"/>
</dbReference>
<dbReference type="PROSITE" id="PS51257">
    <property type="entry name" value="PROKAR_LIPOPROTEIN"/>
    <property type="match status" value="1"/>
</dbReference>
<name>A0A6J6T5L8_9ZZZZ</name>
<evidence type="ECO:0000313" key="3">
    <source>
        <dbReference type="EMBL" id="CAB4365070.1"/>
    </source>
</evidence>
<dbReference type="GO" id="GO:0022857">
    <property type="term" value="F:transmembrane transporter activity"/>
    <property type="evidence" value="ECO:0007669"/>
    <property type="project" value="InterPro"/>
</dbReference>
<dbReference type="AlphaFoldDB" id="A0A6J6T5L8"/>
<evidence type="ECO:0000259" key="2">
    <source>
        <dbReference type="Pfam" id="PF04069"/>
    </source>
</evidence>
<feature type="domain" description="ABC-type glycine betaine transport system substrate-binding" evidence="2">
    <location>
        <begin position="231"/>
        <end position="380"/>
    </location>
</feature>
<evidence type="ECO:0000313" key="5">
    <source>
        <dbReference type="EMBL" id="CAB4849595.1"/>
    </source>
</evidence>
<feature type="region of interest" description="Disordered" evidence="1">
    <location>
        <begin position="137"/>
        <end position="188"/>
    </location>
</feature>
<evidence type="ECO:0000313" key="7">
    <source>
        <dbReference type="EMBL" id="CAB4979974.1"/>
    </source>
</evidence>
<dbReference type="InterPro" id="IPR007210">
    <property type="entry name" value="ABC_Gly_betaine_transp_sub-bd"/>
</dbReference>
<dbReference type="GO" id="GO:0043190">
    <property type="term" value="C:ATP-binding cassette (ABC) transporter complex"/>
    <property type="evidence" value="ECO:0007669"/>
    <property type="project" value="InterPro"/>
</dbReference>
<organism evidence="4">
    <name type="scientific">freshwater metagenome</name>
    <dbReference type="NCBI Taxonomy" id="449393"/>
    <lineage>
        <taxon>unclassified sequences</taxon>
        <taxon>metagenomes</taxon>
        <taxon>ecological metagenomes</taxon>
    </lineage>
</organism>
<dbReference type="EMBL" id="CAESGF010000023">
    <property type="protein sequence ID" value="CAB4365070.1"/>
    <property type="molecule type" value="Genomic_DNA"/>
</dbReference>
<evidence type="ECO:0000313" key="4">
    <source>
        <dbReference type="EMBL" id="CAB4742187.1"/>
    </source>
</evidence>
<sequence>MKRTIYPARPTLRAMGAFGLAALAVVAVACNKAKPDTSPVPQLMPRVSITSVKGDVESQLMAAIYARVMENAGVRVTRIDPVSMDRAAYYKALQDGQFQMIPEFSHDLLSFLLDGTPTDSTPITIDSLAPVTTQAPVLTPTTTTTPATTVPTTDTSGAGSTTTQATTTTTAATTTTAGSTTTTTTPPTNANSLTAQIVAINSTLPNTLISYAATLADHRPEIACSPAAIKAVARYQLYTLSNLASLAPQMRLGVTAAYKTNKNAGLPALLRLYAPEFKSVDTIETAAMGAAIDAGTVDCVAVDSFDPLIATKNLRIILDDKYMDAANAAIVLMASTVNLPEVTAALDKVTTALSTEKLARMLNEINANGTNIAVVANAFADNL</sequence>
<protein>
    <submittedName>
        <fullName evidence="4">Unannotated protein</fullName>
    </submittedName>
</protein>